<feature type="signal peptide" evidence="1">
    <location>
        <begin position="1"/>
        <end position="22"/>
    </location>
</feature>
<dbReference type="Proteomes" id="UP000008909">
    <property type="component" value="Unassembled WGS sequence"/>
</dbReference>
<feature type="chain" id="PRO_5003506251" description="Secreted protein" evidence="1">
    <location>
        <begin position="23"/>
        <end position="66"/>
    </location>
</feature>
<dbReference type="AlphaFoldDB" id="G7Y337"/>
<evidence type="ECO:0000313" key="3">
    <source>
        <dbReference type="Proteomes" id="UP000008909"/>
    </source>
</evidence>
<sequence length="66" mass="7797">MRPKRWGRCFLFFCNVFVDTNGSEPLHLTSVVMWRGRTPRTIWEAAHDTSNDRRREGSVIFRATRA</sequence>
<keyword evidence="1" id="KW-0732">Signal</keyword>
<name>G7Y337_CLOSI</name>
<organism evidence="2 3">
    <name type="scientific">Clonorchis sinensis</name>
    <name type="common">Chinese liver fluke</name>
    <dbReference type="NCBI Taxonomy" id="79923"/>
    <lineage>
        <taxon>Eukaryota</taxon>
        <taxon>Metazoa</taxon>
        <taxon>Spiralia</taxon>
        <taxon>Lophotrochozoa</taxon>
        <taxon>Platyhelminthes</taxon>
        <taxon>Trematoda</taxon>
        <taxon>Digenea</taxon>
        <taxon>Opisthorchiida</taxon>
        <taxon>Opisthorchiata</taxon>
        <taxon>Opisthorchiidae</taxon>
        <taxon>Clonorchis</taxon>
    </lineage>
</organism>
<reference key="2">
    <citation type="submission" date="2011-10" db="EMBL/GenBank/DDBJ databases">
        <title>The genome and transcriptome sequence of Clonorchis sinensis provide insights into the carcinogenic liver fluke.</title>
        <authorList>
            <person name="Wang X."/>
            <person name="Huang Y."/>
            <person name="Chen W."/>
            <person name="Liu H."/>
            <person name="Guo L."/>
            <person name="Chen Y."/>
            <person name="Luo F."/>
            <person name="Zhou W."/>
            <person name="Sun J."/>
            <person name="Mao Q."/>
            <person name="Liang P."/>
            <person name="Zhou C."/>
            <person name="Tian Y."/>
            <person name="Men J."/>
            <person name="Lv X."/>
            <person name="Huang L."/>
            <person name="Zhou J."/>
            <person name="Hu Y."/>
            <person name="Li R."/>
            <person name="Zhang F."/>
            <person name="Lei H."/>
            <person name="Li X."/>
            <person name="Hu X."/>
            <person name="Liang C."/>
            <person name="Xu J."/>
            <person name="Wu Z."/>
            <person name="Yu X."/>
        </authorList>
    </citation>
    <scope>NUCLEOTIDE SEQUENCE</scope>
    <source>
        <strain>Henan</strain>
    </source>
</reference>
<evidence type="ECO:0008006" key="4">
    <source>
        <dbReference type="Google" id="ProtNLM"/>
    </source>
</evidence>
<proteinExistence type="predicted"/>
<evidence type="ECO:0000256" key="1">
    <source>
        <dbReference type="SAM" id="SignalP"/>
    </source>
</evidence>
<reference evidence="2" key="1">
    <citation type="journal article" date="2011" name="Genome Biol.">
        <title>The draft genome of the carcinogenic human liver fluke Clonorchis sinensis.</title>
        <authorList>
            <person name="Wang X."/>
            <person name="Chen W."/>
            <person name="Huang Y."/>
            <person name="Sun J."/>
            <person name="Men J."/>
            <person name="Liu H."/>
            <person name="Luo F."/>
            <person name="Guo L."/>
            <person name="Lv X."/>
            <person name="Deng C."/>
            <person name="Zhou C."/>
            <person name="Fan Y."/>
            <person name="Li X."/>
            <person name="Huang L."/>
            <person name="Hu Y."/>
            <person name="Liang C."/>
            <person name="Hu X."/>
            <person name="Xu J."/>
            <person name="Yu X."/>
        </authorList>
    </citation>
    <scope>NUCLEOTIDE SEQUENCE [LARGE SCALE GENOMIC DNA]</scope>
    <source>
        <strain evidence="2">Henan</strain>
    </source>
</reference>
<protein>
    <recommendedName>
        <fullName evidence="4">Secreted protein</fullName>
    </recommendedName>
</protein>
<accession>G7Y337</accession>
<gene>
    <name evidence="2" type="ORF">CLF_100282</name>
</gene>
<dbReference type="EMBL" id="DF142836">
    <property type="protein sequence ID" value="GAA47374.1"/>
    <property type="molecule type" value="Genomic_DNA"/>
</dbReference>
<evidence type="ECO:0000313" key="2">
    <source>
        <dbReference type="EMBL" id="GAA47374.1"/>
    </source>
</evidence>
<keyword evidence="3" id="KW-1185">Reference proteome</keyword>